<keyword evidence="1" id="KW-0812">Transmembrane</keyword>
<evidence type="ECO:0000313" key="2">
    <source>
        <dbReference type="EMBL" id="EKC78736.1"/>
    </source>
</evidence>
<keyword evidence="1" id="KW-1133">Transmembrane helix</keyword>
<feature type="transmembrane region" description="Helical" evidence="1">
    <location>
        <begin position="12"/>
        <end position="30"/>
    </location>
</feature>
<protein>
    <submittedName>
        <fullName evidence="2">Uncharacterized protein</fullName>
    </submittedName>
</protein>
<name>K1V4C5_9ZZZZ</name>
<organism evidence="2">
    <name type="scientific">human gut metagenome</name>
    <dbReference type="NCBI Taxonomy" id="408170"/>
    <lineage>
        <taxon>unclassified sequences</taxon>
        <taxon>metagenomes</taxon>
        <taxon>organismal metagenomes</taxon>
    </lineage>
</organism>
<reference evidence="2" key="1">
    <citation type="journal article" date="2013" name="Environ. Microbiol.">
        <title>Microbiota from the distal guts of lean and obese adolescents exhibit partial functional redundancy besides clear differences in community structure.</title>
        <authorList>
            <person name="Ferrer M."/>
            <person name="Ruiz A."/>
            <person name="Lanza F."/>
            <person name="Haange S.B."/>
            <person name="Oberbach A."/>
            <person name="Till H."/>
            <person name="Bargiela R."/>
            <person name="Campoy C."/>
            <person name="Segura M.T."/>
            <person name="Richter M."/>
            <person name="von Bergen M."/>
            <person name="Seifert J."/>
            <person name="Suarez A."/>
        </authorList>
    </citation>
    <scope>NUCLEOTIDE SEQUENCE</scope>
</reference>
<feature type="non-terminal residue" evidence="2">
    <location>
        <position position="38"/>
    </location>
</feature>
<accession>K1V4C5</accession>
<dbReference type="AlphaFoldDB" id="K1V4C5"/>
<evidence type="ECO:0000256" key="1">
    <source>
        <dbReference type="SAM" id="Phobius"/>
    </source>
</evidence>
<sequence length="38" mass="4340">MENRVVFGGLQALSWLVFLFGVVNLINTTLSNQMSRKR</sequence>
<dbReference type="EMBL" id="AJWY01002119">
    <property type="protein sequence ID" value="EKC78736.1"/>
    <property type="molecule type" value="Genomic_DNA"/>
</dbReference>
<comment type="caution">
    <text evidence="2">The sequence shown here is derived from an EMBL/GenBank/DDBJ whole genome shotgun (WGS) entry which is preliminary data.</text>
</comment>
<keyword evidence="1" id="KW-0472">Membrane</keyword>
<gene>
    <name evidence="2" type="ORF">LEA_03175</name>
</gene>
<proteinExistence type="predicted"/>